<name>A0A836CJA4_9STRA</name>
<dbReference type="SMART" id="SM00753">
    <property type="entry name" value="PAM"/>
    <property type="match status" value="1"/>
</dbReference>
<keyword evidence="4" id="KW-1185">Reference proteome</keyword>
<dbReference type="Gene3D" id="1.25.40.570">
    <property type="match status" value="1"/>
</dbReference>
<organism evidence="3 4">
    <name type="scientific">Tribonema minus</name>
    <dbReference type="NCBI Taxonomy" id="303371"/>
    <lineage>
        <taxon>Eukaryota</taxon>
        <taxon>Sar</taxon>
        <taxon>Stramenopiles</taxon>
        <taxon>Ochrophyta</taxon>
        <taxon>PX clade</taxon>
        <taxon>Xanthophyceae</taxon>
        <taxon>Tribonematales</taxon>
        <taxon>Tribonemataceae</taxon>
        <taxon>Tribonema</taxon>
    </lineage>
</organism>
<dbReference type="PANTHER" id="PTHR10678">
    <property type="entry name" value="26S PROTEASOME NON-ATPASE REGULATORY SUBUNIT 11/COP9 SIGNALOSOME COMPLEX SUBUNIT 2"/>
    <property type="match status" value="1"/>
</dbReference>
<gene>
    <name evidence="3" type="ORF">JKP88DRAFT_307326</name>
</gene>
<dbReference type="PROSITE" id="PS50250">
    <property type="entry name" value="PCI"/>
    <property type="match status" value="1"/>
</dbReference>
<dbReference type="SUPFAM" id="SSF46785">
    <property type="entry name" value="Winged helix' DNA-binding domain"/>
    <property type="match status" value="1"/>
</dbReference>
<dbReference type="AlphaFoldDB" id="A0A836CJA4"/>
<evidence type="ECO:0000256" key="1">
    <source>
        <dbReference type="SAM" id="MobiDB-lite"/>
    </source>
</evidence>
<reference evidence="3" key="1">
    <citation type="submission" date="2021-02" db="EMBL/GenBank/DDBJ databases">
        <title>First Annotated Genome of the Yellow-green Alga Tribonema minus.</title>
        <authorList>
            <person name="Mahan K.M."/>
        </authorList>
    </citation>
    <scope>NUCLEOTIDE SEQUENCE</scope>
    <source>
        <strain evidence="3">UTEX B ZZ1240</strain>
    </source>
</reference>
<sequence length="415" mass="47225">MSDEEYEYEYGSEEDYQYGSGADDDDPKDDLIAIENAFYEGDELKTEKPTNALEQMVILHHRLQQMPQMLERYREMLGYVSRVTRNECTDSINQVLDTVSACTDLKSVGEVYRLTLGALKSGGNERLWFNTKAKLAKAYLQGGDFAAADHTIAELHRTCTGADGADDQSKGTYLLEVYGLIIQLCTATKDTARMREVYPRVMQLNAMYMATGQWSMAYNEFYEGFRNYQEAGNKRAKDCLKYVVLANMLALSDINPFAAREAKVYQEEKEVAAMMELRMAYETNDLARFEKTLQNKANRILDDNFIMAYVEPLKRRMREQVLLAIVRPYRRINLAFMARELNLPEPAVEGLLVELILDERLSGSIDQLQGFLQVGEDDADNSPKKYEALMGWSDELRKATTALTSRIALTADARG</sequence>
<dbReference type="Proteomes" id="UP000664859">
    <property type="component" value="Unassembled WGS sequence"/>
</dbReference>
<dbReference type="SMART" id="SM00088">
    <property type="entry name" value="PINT"/>
    <property type="match status" value="1"/>
</dbReference>
<dbReference type="EMBL" id="JAFCMP010000089">
    <property type="protein sequence ID" value="KAG5187539.1"/>
    <property type="molecule type" value="Genomic_DNA"/>
</dbReference>
<evidence type="ECO:0000313" key="3">
    <source>
        <dbReference type="EMBL" id="KAG5187539.1"/>
    </source>
</evidence>
<comment type="caution">
    <text evidence="3">The sequence shown here is derived from an EMBL/GenBank/DDBJ whole genome shotgun (WGS) entry which is preliminary data.</text>
</comment>
<feature type="domain" description="PCI" evidence="2">
    <location>
        <begin position="210"/>
        <end position="379"/>
    </location>
</feature>
<feature type="region of interest" description="Disordered" evidence="1">
    <location>
        <begin position="1"/>
        <end position="28"/>
    </location>
</feature>
<dbReference type="InterPro" id="IPR050871">
    <property type="entry name" value="26S_Proteasome/COP9_Components"/>
</dbReference>
<dbReference type="InterPro" id="IPR000717">
    <property type="entry name" value="PCI_dom"/>
</dbReference>
<proteinExistence type="predicted"/>
<dbReference type="OrthoDB" id="194139at2759"/>
<evidence type="ECO:0000313" key="4">
    <source>
        <dbReference type="Proteomes" id="UP000664859"/>
    </source>
</evidence>
<accession>A0A836CJA4</accession>
<dbReference type="InterPro" id="IPR036390">
    <property type="entry name" value="WH_DNA-bd_sf"/>
</dbReference>
<evidence type="ECO:0000259" key="2">
    <source>
        <dbReference type="PROSITE" id="PS50250"/>
    </source>
</evidence>
<protein>
    <submittedName>
        <fullName evidence="3">PCI domain-containing protein</fullName>
    </submittedName>
</protein>
<dbReference type="Pfam" id="PF01399">
    <property type="entry name" value="PCI"/>
    <property type="match status" value="1"/>
</dbReference>